<dbReference type="InterPro" id="IPR016181">
    <property type="entry name" value="Acyl_CoA_acyltransferase"/>
</dbReference>
<evidence type="ECO:0000256" key="1">
    <source>
        <dbReference type="ARBA" id="ARBA00022679"/>
    </source>
</evidence>
<dbReference type="PROSITE" id="PS51186">
    <property type="entry name" value="GNAT"/>
    <property type="match status" value="1"/>
</dbReference>
<name>A0ABT5XDX8_9EURY</name>
<dbReference type="PANTHER" id="PTHR43877:SF2">
    <property type="entry name" value="AMINOALKYLPHOSPHONATE N-ACETYLTRANSFERASE-RELATED"/>
    <property type="match status" value="1"/>
</dbReference>
<keyword evidence="2 4" id="KW-0012">Acyltransferase</keyword>
<proteinExistence type="predicted"/>
<gene>
    <name evidence="4" type="ORF">P0O24_04920</name>
</gene>
<sequence>MEMAEFALRKAVRGDVPAIVRLCRETIPEVYGPIIPAEALHPWVEGDAVTALVEEQWPRMTVAVAAGGAGIEGVDGVDEGDEGGVVGVAATFEDAVDLLWVHPHRHGRGIGTALLDRAEEEMREEGHRTGRLCCFTENLGAMSFYMARGWKVAADGVNEETGAPETRMVKSLLD</sequence>
<evidence type="ECO:0000313" key="4">
    <source>
        <dbReference type="EMBL" id="MDF0592920.1"/>
    </source>
</evidence>
<dbReference type="Proteomes" id="UP001215956">
    <property type="component" value="Unassembled WGS sequence"/>
</dbReference>
<feature type="domain" description="N-acetyltransferase" evidence="3">
    <location>
        <begin position="6"/>
        <end position="173"/>
    </location>
</feature>
<dbReference type="InterPro" id="IPR050832">
    <property type="entry name" value="Bact_Acetyltransf"/>
</dbReference>
<dbReference type="EMBL" id="JARFPL010000011">
    <property type="protein sequence ID" value="MDF0592920.1"/>
    <property type="molecule type" value="Genomic_DNA"/>
</dbReference>
<reference evidence="4 5" key="1">
    <citation type="submission" date="2023-03" db="EMBL/GenBank/DDBJ databases">
        <title>Whole genome sequencing of Methanotrichaceae archaeon M04Ac.</title>
        <authorList>
            <person name="Khomyakova M.A."/>
            <person name="Merkel A.Y."/>
            <person name="Slobodkin A.I."/>
        </authorList>
    </citation>
    <scope>NUCLEOTIDE SEQUENCE [LARGE SCALE GENOMIC DNA]</scope>
    <source>
        <strain evidence="4 5">M04Ac</strain>
    </source>
</reference>
<dbReference type="EC" id="2.3.1.-" evidence="4"/>
<protein>
    <submittedName>
        <fullName evidence="4">GNAT family N-acetyltransferase</fullName>
        <ecNumber evidence="4">2.3.1.-</ecNumber>
    </submittedName>
</protein>
<dbReference type="SUPFAM" id="SSF55729">
    <property type="entry name" value="Acyl-CoA N-acyltransferases (Nat)"/>
    <property type="match status" value="1"/>
</dbReference>
<comment type="caution">
    <text evidence="4">The sequence shown here is derived from an EMBL/GenBank/DDBJ whole genome shotgun (WGS) entry which is preliminary data.</text>
</comment>
<keyword evidence="1 4" id="KW-0808">Transferase</keyword>
<evidence type="ECO:0000256" key="2">
    <source>
        <dbReference type="ARBA" id="ARBA00023315"/>
    </source>
</evidence>
<accession>A0ABT5XDX8</accession>
<organism evidence="4 5">
    <name type="scientific">Candidatus Methanocrinis alkalitolerans</name>
    <dbReference type="NCBI Taxonomy" id="3033395"/>
    <lineage>
        <taxon>Archaea</taxon>
        <taxon>Methanobacteriati</taxon>
        <taxon>Methanobacteriota</taxon>
        <taxon>Stenosarchaea group</taxon>
        <taxon>Methanomicrobia</taxon>
        <taxon>Methanotrichales</taxon>
        <taxon>Methanotrichaceae</taxon>
        <taxon>Methanocrinis</taxon>
    </lineage>
</organism>
<dbReference type="CDD" id="cd04301">
    <property type="entry name" value="NAT_SF"/>
    <property type="match status" value="1"/>
</dbReference>
<keyword evidence="5" id="KW-1185">Reference proteome</keyword>
<dbReference type="RefSeq" id="WP_316968626.1">
    <property type="nucleotide sequence ID" value="NZ_JARFPL010000011.1"/>
</dbReference>
<dbReference type="Gene3D" id="3.40.630.30">
    <property type="match status" value="1"/>
</dbReference>
<dbReference type="InterPro" id="IPR000182">
    <property type="entry name" value="GNAT_dom"/>
</dbReference>
<dbReference type="PANTHER" id="PTHR43877">
    <property type="entry name" value="AMINOALKYLPHOSPHONATE N-ACETYLTRANSFERASE-RELATED-RELATED"/>
    <property type="match status" value="1"/>
</dbReference>
<dbReference type="Pfam" id="PF00583">
    <property type="entry name" value="Acetyltransf_1"/>
    <property type="match status" value="1"/>
</dbReference>
<evidence type="ECO:0000313" key="5">
    <source>
        <dbReference type="Proteomes" id="UP001215956"/>
    </source>
</evidence>
<evidence type="ECO:0000259" key="3">
    <source>
        <dbReference type="PROSITE" id="PS51186"/>
    </source>
</evidence>
<dbReference type="GO" id="GO:0016746">
    <property type="term" value="F:acyltransferase activity"/>
    <property type="evidence" value="ECO:0007669"/>
    <property type="project" value="UniProtKB-KW"/>
</dbReference>